<evidence type="ECO:0000256" key="8">
    <source>
        <dbReference type="SAM" id="Phobius"/>
    </source>
</evidence>
<keyword evidence="5 8" id="KW-1133">Transmembrane helix</keyword>
<keyword evidence="6" id="KW-0406">Ion transport</keyword>
<evidence type="ECO:0000256" key="3">
    <source>
        <dbReference type="ARBA" id="ARBA00022449"/>
    </source>
</evidence>
<proteinExistence type="predicted"/>
<evidence type="ECO:0000256" key="1">
    <source>
        <dbReference type="ARBA" id="ARBA00004141"/>
    </source>
</evidence>
<evidence type="ECO:0000256" key="7">
    <source>
        <dbReference type="ARBA" id="ARBA00023136"/>
    </source>
</evidence>
<feature type="transmembrane region" description="Helical" evidence="8">
    <location>
        <begin position="122"/>
        <end position="142"/>
    </location>
</feature>
<organism evidence="10 11">
    <name type="scientific">Pontibacter lucknowensis</name>
    <dbReference type="NCBI Taxonomy" id="1077936"/>
    <lineage>
        <taxon>Bacteria</taxon>
        <taxon>Pseudomonadati</taxon>
        <taxon>Bacteroidota</taxon>
        <taxon>Cytophagia</taxon>
        <taxon>Cytophagales</taxon>
        <taxon>Hymenobacteraceae</taxon>
        <taxon>Pontibacter</taxon>
    </lineage>
</organism>
<dbReference type="GO" id="GO:0016020">
    <property type="term" value="C:membrane"/>
    <property type="evidence" value="ECO:0007669"/>
    <property type="project" value="UniProtKB-SubCell"/>
</dbReference>
<keyword evidence="4 8" id="KW-0812">Transmembrane</keyword>
<dbReference type="STRING" id="1077936.SAMN05421545_1011"/>
<feature type="transmembrane region" description="Helical" evidence="8">
    <location>
        <begin position="39"/>
        <end position="58"/>
    </location>
</feature>
<evidence type="ECO:0000313" key="10">
    <source>
        <dbReference type="EMBL" id="SIQ67795.1"/>
    </source>
</evidence>
<feature type="transmembrane region" description="Helical" evidence="8">
    <location>
        <begin position="154"/>
        <end position="175"/>
    </location>
</feature>
<feature type="transmembrane region" description="Helical" evidence="8">
    <location>
        <begin position="303"/>
        <end position="324"/>
    </location>
</feature>
<dbReference type="OrthoDB" id="9793589at2"/>
<dbReference type="GO" id="GO:1902600">
    <property type="term" value="P:proton transmembrane transport"/>
    <property type="evidence" value="ECO:0007669"/>
    <property type="project" value="InterPro"/>
</dbReference>
<feature type="domain" description="Cation/H+ exchanger transmembrane" evidence="9">
    <location>
        <begin position="23"/>
        <end position="385"/>
    </location>
</feature>
<feature type="transmembrane region" description="Helical" evidence="8">
    <location>
        <begin position="366"/>
        <end position="384"/>
    </location>
</feature>
<dbReference type="EMBL" id="FTNM01000001">
    <property type="protein sequence ID" value="SIQ67795.1"/>
    <property type="molecule type" value="Genomic_DNA"/>
</dbReference>
<evidence type="ECO:0000256" key="5">
    <source>
        <dbReference type="ARBA" id="ARBA00022989"/>
    </source>
</evidence>
<keyword evidence="7 8" id="KW-0472">Membrane</keyword>
<keyword evidence="3" id="KW-0050">Antiport</keyword>
<sequence>MTLLLKLVPPFEDPVLIFTMVLLIILVAPIILNKLRIPGIVGLILAGVIVGPNGFNLLLRDASIILFGTVGLLYIMFLAGLEIDMIDFKKNRNRSLIFGALTFLIPITTGTLIFYYLMDYQLLSAILLSSMFSSHTLIAYPIASRLGISKNEAVTVTIGGTIVTDTAVLLVLAVVAGSSQGDLDVWYWVKLAGSLAIFAGIVMFVFPRIASWFFKQIESEKGAQYIFVLTLVFAAAFLAELAGVEAIIGAFLAGLALNPLIPHTSALMNRIEFVGNNIFIPFFLINVGMIVDLSVLFRGPEALIIAGVIVVVALVTKFLAAWITQKIFGYSGTQRNLIFGLSSAHAAATLAVILVGYNIGIINEDALNGTIVLILVTCLVSSFVTEKVGKRLAIIESRRKPNLSEKPDRILVPIANPQNIENLIDLSVMLRNPDYHEPIYPLAVVLDNEHAEEEIFKKNKMLQEAITHASATDNDVQLVSKIDINIASGILRAIKELMITEVVLGWNAKITTRDRIFGTILDNLLENTEQMILVCKIMQPLNTTSRLVVIVPANAELERGFLRWMRAVRLLSTQLGAKVVFMAGRRTNNQIKSTVKSSKPAIDATYMPRPTMAEFENNQTGIGKDDMVVVISARRGTVSYNGMLDNVPRVLSRNYKDNSFIIVYPEQHPNVYQDNQFKTTGYTNETSEKESF</sequence>
<accession>A0A1N6UQ67</accession>
<dbReference type="Pfam" id="PF00999">
    <property type="entry name" value="Na_H_Exchanger"/>
    <property type="match status" value="1"/>
</dbReference>
<dbReference type="Proteomes" id="UP000185924">
    <property type="component" value="Unassembled WGS sequence"/>
</dbReference>
<reference evidence="11" key="1">
    <citation type="submission" date="2017-01" db="EMBL/GenBank/DDBJ databases">
        <authorList>
            <person name="Varghese N."/>
            <person name="Submissions S."/>
        </authorList>
    </citation>
    <scope>NUCLEOTIDE SEQUENCE [LARGE SCALE GENOMIC DNA]</scope>
    <source>
        <strain evidence="11">DM9</strain>
    </source>
</reference>
<evidence type="ECO:0000313" key="11">
    <source>
        <dbReference type="Proteomes" id="UP000185924"/>
    </source>
</evidence>
<name>A0A1N6UQ67_9BACT</name>
<feature type="transmembrane region" description="Helical" evidence="8">
    <location>
        <begin position="273"/>
        <end position="297"/>
    </location>
</feature>
<keyword evidence="2" id="KW-0813">Transport</keyword>
<dbReference type="InterPro" id="IPR006153">
    <property type="entry name" value="Cation/H_exchanger_TM"/>
</dbReference>
<feature type="transmembrane region" description="Helical" evidence="8">
    <location>
        <begin position="95"/>
        <end position="116"/>
    </location>
</feature>
<feature type="transmembrane region" description="Helical" evidence="8">
    <location>
        <begin position="222"/>
        <end position="238"/>
    </location>
</feature>
<evidence type="ECO:0000256" key="6">
    <source>
        <dbReference type="ARBA" id="ARBA00023065"/>
    </source>
</evidence>
<feature type="transmembrane region" description="Helical" evidence="8">
    <location>
        <begin position="64"/>
        <end position="83"/>
    </location>
</feature>
<comment type="subcellular location">
    <subcellularLocation>
        <location evidence="1">Membrane</location>
        <topology evidence="1">Multi-pass membrane protein</topology>
    </subcellularLocation>
</comment>
<evidence type="ECO:0000256" key="2">
    <source>
        <dbReference type="ARBA" id="ARBA00022448"/>
    </source>
</evidence>
<dbReference type="SUPFAM" id="SSF52402">
    <property type="entry name" value="Adenine nucleotide alpha hydrolases-like"/>
    <property type="match status" value="1"/>
</dbReference>
<feature type="transmembrane region" description="Helical" evidence="8">
    <location>
        <begin position="336"/>
        <end position="360"/>
    </location>
</feature>
<evidence type="ECO:0000256" key="4">
    <source>
        <dbReference type="ARBA" id="ARBA00022692"/>
    </source>
</evidence>
<keyword evidence="11" id="KW-1185">Reference proteome</keyword>
<dbReference type="PANTHER" id="PTHR43562">
    <property type="entry name" value="NAPA-TYPE SODIUM/HYDROGEN ANTIPORTER"/>
    <property type="match status" value="1"/>
</dbReference>
<protein>
    <submittedName>
        <fullName evidence="10">Transporter, CPA2 family</fullName>
    </submittedName>
</protein>
<dbReference type="InterPro" id="IPR038770">
    <property type="entry name" value="Na+/solute_symporter_sf"/>
</dbReference>
<dbReference type="PANTHER" id="PTHR43562:SF4">
    <property type="entry name" value="NA(+)_H(+) ANTIPORTER NHAS5"/>
    <property type="match status" value="1"/>
</dbReference>
<dbReference type="AlphaFoldDB" id="A0A1N6UQ67"/>
<feature type="transmembrane region" description="Helical" evidence="8">
    <location>
        <begin position="187"/>
        <end position="210"/>
    </location>
</feature>
<evidence type="ECO:0000259" key="9">
    <source>
        <dbReference type="Pfam" id="PF00999"/>
    </source>
</evidence>
<dbReference type="RefSeq" id="WP_076421321.1">
    <property type="nucleotide sequence ID" value="NZ_FTNM01000001.1"/>
</dbReference>
<dbReference type="Gene3D" id="1.20.1530.20">
    <property type="match status" value="1"/>
</dbReference>
<feature type="transmembrane region" description="Helical" evidence="8">
    <location>
        <begin position="15"/>
        <end position="32"/>
    </location>
</feature>
<gene>
    <name evidence="10" type="ORF">SAMN05421545_1011</name>
</gene>
<dbReference type="GO" id="GO:0015297">
    <property type="term" value="F:antiporter activity"/>
    <property type="evidence" value="ECO:0007669"/>
    <property type="project" value="UniProtKB-KW"/>
</dbReference>